<dbReference type="FunFam" id="3.80.10.10:FF:000470">
    <property type="entry name" value="LRR receptor-like serine/threonine-protein kinase RPK2"/>
    <property type="match status" value="1"/>
</dbReference>
<dbReference type="InterPro" id="IPR032675">
    <property type="entry name" value="LRR_dom_sf"/>
</dbReference>
<evidence type="ECO:0000256" key="7">
    <source>
        <dbReference type="ARBA" id="ARBA00022614"/>
    </source>
</evidence>
<dbReference type="FunFam" id="1.10.510.10:FF:000358">
    <property type="entry name" value="Putative leucine-rich repeat receptor-like serine/threonine-protein kinase"/>
    <property type="match status" value="1"/>
</dbReference>
<evidence type="ECO:0000256" key="1">
    <source>
        <dbReference type="ARBA" id="ARBA00004251"/>
    </source>
</evidence>
<evidence type="ECO:0000256" key="9">
    <source>
        <dbReference type="ARBA" id="ARBA00022692"/>
    </source>
</evidence>
<evidence type="ECO:0000256" key="15">
    <source>
        <dbReference type="ARBA" id="ARBA00022989"/>
    </source>
</evidence>
<comment type="catalytic activity">
    <reaction evidence="19">
        <text>L-threonyl-[protein] + ATP = O-phospho-L-threonyl-[protein] + ADP + H(+)</text>
        <dbReference type="Rhea" id="RHEA:46608"/>
        <dbReference type="Rhea" id="RHEA-COMP:11060"/>
        <dbReference type="Rhea" id="RHEA-COMP:11605"/>
        <dbReference type="ChEBI" id="CHEBI:15378"/>
        <dbReference type="ChEBI" id="CHEBI:30013"/>
        <dbReference type="ChEBI" id="CHEBI:30616"/>
        <dbReference type="ChEBI" id="CHEBI:61977"/>
        <dbReference type="ChEBI" id="CHEBI:456216"/>
        <dbReference type="EC" id="2.7.11.1"/>
    </reaction>
</comment>
<dbReference type="FunFam" id="3.80.10.10:FF:000041">
    <property type="entry name" value="LRR receptor-like serine/threonine-protein kinase ERECTA"/>
    <property type="match status" value="1"/>
</dbReference>
<comment type="subcellular location">
    <subcellularLocation>
        <location evidence="1">Cell membrane</location>
        <topology evidence="1">Single-pass type I membrane protein</topology>
    </subcellularLocation>
</comment>
<dbReference type="InterPro" id="IPR011009">
    <property type="entry name" value="Kinase-like_dom_sf"/>
</dbReference>
<evidence type="ECO:0000256" key="23">
    <source>
        <dbReference type="SAM" id="SignalP"/>
    </source>
</evidence>
<evidence type="ECO:0000256" key="12">
    <source>
        <dbReference type="ARBA" id="ARBA00022741"/>
    </source>
</evidence>
<keyword evidence="5" id="KW-0723">Serine/threonine-protein kinase</keyword>
<evidence type="ECO:0000256" key="16">
    <source>
        <dbReference type="ARBA" id="ARBA00023136"/>
    </source>
</evidence>
<evidence type="ECO:0000256" key="13">
    <source>
        <dbReference type="ARBA" id="ARBA00022777"/>
    </source>
</evidence>
<dbReference type="EMBL" id="CAJGYO010000010">
    <property type="protein sequence ID" value="CAD6256317.1"/>
    <property type="molecule type" value="Genomic_DNA"/>
</dbReference>
<dbReference type="PROSITE" id="PS00108">
    <property type="entry name" value="PROTEIN_KINASE_ST"/>
    <property type="match status" value="1"/>
</dbReference>
<keyword evidence="12 21" id="KW-0547">Nucleotide-binding</keyword>
<accession>A0A811QB33</accession>
<dbReference type="InterPro" id="IPR008271">
    <property type="entry name" value="Ser/Thr_kinase_AS"/>
</dbReference>
<keyword evidence="18" id="KW-0325">Glycoprotein</keyword>
<keyword evidence="4" id="KW-1003">Cell membrane</keyword>
<dbReference type="InterPro" id="IPR001611">
    <property type="entry name" value="Leu-rich_rpt"/>
</dbReference>
<evidence type="ECO:0000256" key="6">
    <source>
        <dbReference type="ARBA" id="ARBA00022553"/>
    </source>
</evidence>
<dbReference type="PROSITE" id="PS00107">
    <property type="entry name" value="PROTEIN_KINASE_ATP"/>
    <property type="match status" value="1"/>
</dbReference>
<evidence type="ECO:0000256" key="10">
    <source>
        <dbReference type="ARBA" id="ARBA00022729"/>
    </source>
</evidence>
<keyword evidence="9 22" id="KW-0812">Transmembrane</keyword>
<comment type="caution">
    <text evidence="25">The sequence shown here is derived from an EMBL/GenBank/DDBJ whole genome shotgun (WGS) entry which is preliminary data.</text>
</comment>
<dbReference type="SUPFAM" id="SSF56112">
    <property type="entry name" value="Protein kinase-like (PK-like)"/>
    <property type="match status" value="2"/>
</dbReference>
<dbReference type="GO" id="GO:0005886">
    <property type="term" value="C:plasma membrane"/>
    <property type="evidence" value="ECO:0007669"/>
    <property type="project" value="UniProtKB-SubCell"/>
</dbReference>
<dbReference type="SUPFAM" id="SSF52047">
    <property type="entry name" value="RNI-like"/>
    <property type="match status" value="1"/>
</dbReference>
<keyword evidence="14 21" id="KW-0067">ATP-binding</keyword>
<keyword evidence="11" id="KW-0677">Repeat</keyword>
<dbReference type="InterPro" id="IPR000719">
    <property type="entry name" value="Prot_kinase_dom"/>
</dbReference>
<evidence type="ECO:0000259" key="24">
    <source>
        <dbReference type="PROSITE" id="PS50011"/>
    </source>
</evidence>
<dbReference type="PANTHER" id="PTHR27008:SF497">
    <property type="entry name" value="OS11G0695000 PROTEIN"/>
    <property type="match status" value="1"/>
</dbReference>
<dbReference type="Gene3D" id="3.30.200.20">
    <property type="entry name" value="Phosphorylase Kinase, domain 1"/>
    <property type="match status" value="1"/>
</dbReference>
<keyword evidence="13" id="KW-0418">Kinase</keyword>
<evidence type="ECO:0000256" key="21">
    <source>
        <dbReference type="PROSITE-ProRule" id="PRU10141"/>
    </source>
</evidence>
<evidence type="ECO:0000313" key="25">
    <source>
        <dbReference type="EMBL" id="CAD6256317.1"/>
    </source>
</evidence>
<dbReference type="Proteomes" id="UP000604825">
    <property type="component" value="Unassembled WGS sequence"/>
</dbReference>
<sequence length="1309" mass="143940">MAFPCIPILLLAALLPAEPAAGSASGHSYASDSAALLAFKAQVADPLGILGSNWTSDSSFCHWIGVSCSRRRQRVAALALPNLPLQGEISPHLGNLSFVSVLNLTNTSLIGSIPGDLGRLQRLKVLSLGHNSLSSTVPSTIGNLTGLEVLSLRYNKLSGHIPPELGNLSNLRLIDLLHNLLTGPVPKNMFNNTTRLIYINFGNNSLSGPIPSVIGSLRMLEYLVLSRNQLSGPVAPSIFNMSRIQDLDLGGNNLTGSIPSNKSFSLPLLRFLSLYDNNFTGPIPYGLITSPYLQQLYLSYNSFVDVVPPWLAKLPNLAILSLASNPLSGTIPPVLCNLTTLIEMELAYCNLTGEIPSELGEMKELSRIHLSRNQLTGFIPASVGNLSKLSFLVFHDNLLSGTVPLTIGNIGSLNILSLGWNLLEGELDFFTTLSNCKQLQFIDISNCYFTSNLPYYIGNLSIQLTILIAYENKLTGSLPATISNLSALNSIYLSHNQLSGIIPESITTLGNLQFLDLGINKITGPIPTQIAMLGNLERFFLDQNKLSGSIPDGIGNLSGLEYFYVSSNQLSSTIPPIIFQFNQLIELNLSHNYLTGVLPSDISNLVDIDLMDISSNHLFASLPNSSGPLQMTYLNLSYNMFNGSIPDSFKMLSSIVTLDLSWNHLSGDIPRYLANLTYLKNLNLSYNNLQGQIPEGGVFTNITLQSLMGNSGLCGDSRLGFSPCPGNSYSAHSHILKFILPATATATVALCLIAICLYLMITKKKSKQREVMGSARMVDAIGHDIISYHDIVRATGNFSEENLVGSGSFGKVYMAQLGDNLAVAIKVLNMQLQQAVRSFDAECQVLRMARHRNLIRIINTCSNLDFRALVLEYMPNGSLQAHLHSEGTPHLGFLKRLDIMLDVSMAMEYLHHEHYEVVLHCDLKPSNVLFDEEMTAHVADFGIAKLLLGEESSMISASMPGTIGYMAPEYGSMGKASRKSDVFSFGIMLLEVFTGKMPTDSMFAGERSLREWVHRAFPSRLVELLDAELVQDIEENCGFIRNHGNNPSESPSSLIDLVPIFELGLLCSRDAPDERLTMKDVVVKLKRRRTMLILREEEKDITHETQMYTDFGMRCWGTPLEHCPILTLIREPSPQPVPPPHNSLGGGPCGATRRGLDSAPGGTLANLLNHGCHGRGRLANSLSEEFITAPILLQIMLIDQIKLWMEEGRLLDLVDRNLGGVYNLEELEKVTQIALLCTHMEPNQRPTMSEVVQMPEGEIVPAELWEEWQLAELKRRQQYEIRQQGKLFKYSEESESPNIQEAIELSTGR</sequence>
<dbReference type="InterPro" id="IPR017441">
    <property type="entry name" value="Protein_kinase_ATP_BS"/>
</dbReference>
<dbReference type="GO" id="GO:0005524">
    <property type="term" value="F:ATP binding"/>
    <property type="evidence" value="ECO:0007669"/>
    <property type="project" value="UniProtKB-UniRule"/>
</dbReference>
<feature type="signal peptide" evidence="23">
    <location>
        <begin position="1"/>
        <end position="22"/>
    </location>
</feature>
<dbReference type="FunFam" id="3.30.200.20:FF:000661">
    <property type="entry name" value="Serine-threonine protein kinase plant-type"/>
    <property type="match status" value="1"/>
</dbReference>
<evidence type="ECO:0000256" key="17">
    <source>
        <dbReference type="ARBA" id="ARBA00023170"/>
    </source>
</evidence>
<dbReference type="SMART" id="SM00369">
    <property type="entry name" value="LRR_TYP"/>
    <property type="match status" value="11"/>
</dbReference>
<evidence type="ECO:0000256" key="22">
    <source>
        <dbReference type="SAM" id="Phobius"/>
    </source>
</evidence>
<dbReference type="CDD" id="cd14066">
    <property type="entry name" value="STKc_IRAK"/>
    <property type="match status" value="1"/>
</dbReference>
<keyword evidence="7" id="KW-0433">Leucine-rich repeat</keyword>
<feature type="domain" description="Protein kinase" evidence="24">
    <location>
        <begin position="798"/>
        <end position="1092"/>
    </location>
</feature>
<dbReference type="InterPro" id="IPR013210">
    <property type="entry name" value="LRR_N_plant-typ"/>
</dbReference>
<evidence type="ECO:0000313" key="26">
    <source>
        <dbReference type="Proteomes" id="UP000604825"/>
    </source>
</evidence>
<gene>
    <name evidence="25" type="ORF">NCGR_LOCUS39825</name>
</gene>
<dbReference type="OrthoDB" id="676979at2759"/>
<dbReference type="PANTHER" id="PTHR27008">
    <property type="entry name" value="OS04G0122200 PROTEIN"/>
    <property type="match status" value="1"/>
</dbReference>
<name>A0A811QB33_9POAL</name>
<dbReference type="FunFam" id="3.80.10.10:FF:000288">
    <property type="entry name" value="LRR receptor-like serine/threonine-protein kinase EFR"/>
    <property type="match status" value="1"/>
</dbReference>
<protein>
    <recommendedName>
        <fullName evidence="3">non-specific serine/threonine protein kinase</fullName>
        <ecNumber evidence="3">2.7.11.1</ecNumber>
    </recommendedName>
</protein>
<dbReference type="SMART" id="SM00220">
    <property type="entry name" value="S_TKc"/>
    <property type="match status" value="1"/>
</dbReference>
<evidence type="ECO:0000256" key="2">
    <source>
        <dbReference type="ARBA" id="ARBA00008684"/>
    </source>
</evidence>
<keyword evidence="16 22" id="KW-0472">Membrane</keyword>
<dbReference type="FunFam" id="3.80.10.10:FF:000101">
    <property type="entry name" value="LRR receptor-like serine/threonine-protein kinase ERECTA"/>
    <property type="match status" value="1"/>
</dbReference>
<keyword evidence="8" id="KW-0808">Transferase</keyword>
<keyword evidence="26" id="KW-1185">Reference proteome</keyword>
<evidence type="ECO:0000256" key="19">
    <source>
        <dbReference type="ARBA" id="ARBA00047899"/>
    </source>
</evidence>
<dbReference type="InterPro" id="IPR003591">
    <property type="entry name" value="Leu-rich_rpt_typical-subtyp"/>
</dbReference>
<evidence type="ECO:0000256" key="8">
    <source>
        <dbReference type="ARBA" id="ARBA00022679"/>
    </source>
</evidence>
<proteinExistence type="inferred from homology"/>
<keyword evidence="6" id="KW-0597">Phosphoprotein</keyword>
<keyword evidence="15 22" id="KW-1133">Transmembrane helix</keyword>
<dbReference type="Pfam" id="PF08263">
    <property type="entry name" value="LRRNT_2"/>
    <property type="match status" value="1"/>
</dbReference>
<dbReference type="Gene3D" id="1.10.510.10">
    <property type="entry name" value="Transferase(Phosphotransferase) domain 1"/>
    <property type="match status" value="2"/>
</dbReference>
<dbReference type="Pfam" id="PF13855">
    <property type="entry name" value="LRR_8"/>
    <property type="match status" value="2"/>
</dbReference>
<dbReference type="GO" id="GO:0004674">
    <property type="term" value="F:protein serine/threonine kinase activity"/>
    <property type="evidence" value="ECO:0007669"/>
    <property type="project" value="UniProtKB-KW"/>
</dbReference>
<feature type="transmembrane region" description="Helical" evidence="22">
    <location>
        <begin position="738"/>
        <end position="761"/>
    </location>
</feature>
<dbReference type="SUPFAM" id="SSF52058">
    <property type="entry name" value="L domain-like"/>
    <property type="match status" value="1"/>
</dbReference>
<dbReference type="GO" id="GO:0051606">
    <property type="term" value="P:detection of stimulus"/>
    <property type="evidence" value="ECO:0007669"/>
    <property type="project" value="UniProtKB-ARBA"/>
</dbReference>
<feature type="binding site" evidence="21">
    <location>
        <position position="826"/>
    </location>
    <ligand>
        <name>ATP</name>
        <dbReference type="ChEBI" id="CHEBI:30616"/>
    </ligand>
</feature>
<keyword evidence="17" id="KW-0675">Receptor</keyword>
<dbReference type="InterPro" id="IPR051809">
    <property type="entry name" value="Plant_receptor-like_S/T_kinase"/>
</dbReference>
<evidence type="ECO:0000256" key="3">
    <source>
        <dbReference type="ARBA" id="ARBA00012513"/>
    </source>
</evidence>
<dbReference type="EC" id="2.7.11.1" evidence="3"/>
<evidence type="ECO:0000256" key="5">
    <source>
        <dbReference type="ARBA" id="ARBA00022527"/>
    </source>
</evidence>
<dbReference type="Gene3D" id="3.80.10.10">
    <property type="entry name" value="Ribonuclease Inhibitor"/>
    <property type="match status" value="3"/>
</dbReference>
<keyword evidence="10 23" id="KW-0732">Signal</keyword>
<evidence type="ECO:0000256" key="14">
    <source>
        <dbReference type="ARBA" id="ARBA00022840"/>
    </source>
</evidence>
<organism evidence="25 26">
    <name type="scientific">Miscanthus lutarioriparius</name>
    <dbReference type="NCBI Taxonomy" id="422564"/>
    <lineage>
        <taxon>Eukaryota</taxon>
        <taxon>Viridiplantae</taxon>
        <taxon>Streptophyta</taxon>
        <taxon>Embryophyta</taxon>
        <taxon>Tracheophyta</taxon>
        <taxon>Spermatophyta</taxon>
        <taxon>Magnoliopsida</taxon>
        <taxon>Liliopsida</taxon>
        <taxon>Poales</taxon>
        <taxon>Poaceae</taxon>
        <taxon>PACMAD clade</taxon>
        <taxon>Panicoideae</taxon>
        <taxon>Andropogonodae</taxon>
        <taxon>Andropogoneae</taxon>
        <taxon>Saccharinae</taxon>
        <taxon>Miscanthus</taxon>
    </lineage>
</organism>
<comment type="catalytic activity">
    <reaction evidence="20">
        <text>L-seryl-[protein] + ATP = O-phospho-L-seryl-[protein] + ADP + H(+)</text>
        <dbReference type="Rhea" id="RHEA:17989"/>
        <dbReference type="Rhea" id="RHEA-COMP:9863"/>
        <dbReference type="Rhea" id="RHEA-COMP:11604"/>
        <dbReference type="ChEBI" id="CHEBI:15378"/>
        <dbReference type="ChEBI" id="CHEBI:29999"/>
        <dbReference type="ChEBI" id="CHEBI:30616"/>
        <dbReference type="ChEBI" id="CHEBI:83421"/>
        <dbReference type="ChEBI" id="CHEBI:456216"/>
        <dbReference type="EC" id="2.7.11.1"/>
    </reaction>
</comment>
<evidence type="ECO:0000256" key="18">
    <source>
        <dbReference type="ARBA" id="ARBA00023180"/>
    </source>
</evidence>
<evidence type="ECO:0000256" key="4">
    <source>
        <dbReference type="ARBA" id="ARBA00022475"/>
    </source>
</evidence>
<reference evidence="25" key="1">
    <citation type="submission" date="2020-10" db="EMBL/GenBank/DDBJ databases">
        <authorList>
            <person name="Han B."/>
            <person name="Lu T."/>
            <person name="Zhao Q."/>
            <person name="Huang X."/>
            <person name="Zhao Y."/>
        </authorList>
    </citation>
    <scope>NUCLEOTIDE SEQUENCE</scope>
</reference>
<feature type="chain" id="PRO_5032984442" description="non-specific serine/threonine protein kinase" evidence="23">
    <location>
        <begin position="23"/>
        <end position="1309"/>
    </location>
</feature>
<dbReference type="PROSITE" id="PS50011">
    <property type="entry name" value="PROTEIN_KINASE_DOM"/>
    <property type="match status" value="1"/>
</dbReference>
<dbReference type="Pfam" id="PF00069">
    <property type="entry name" value="Pkinase"/>
    <property type="match status" value="1"/>
</dbReference>
<evidence type="ECO:0000256" key="20">
    <source>
        <dbReference type="ARBA" id="ARBA00048679"/>
    </source>
</evidence>
<evidence type="ECO:0000256" key="11">
    <source>
        <dbReference type="ARBA" id="ARBA00022737"/>
    </source>
</evidence>
<comment type="similarity">
    <text evidence="2">Belongs to the protein kinase superfamily. Ser/Thr protein kinase family.</text>
</comment>
<dbReference type="Pfam" id="PF00560">
    <property type="entry name" value="LRR_1"/>
    <property type="match status" value="10"/>
</dbReference>